<feature type="non-terminal residue" evidence="1">
    <location>
        <position position="1"/>
    </location>
</feature>
<name>A0A7J8ND44_9ROSI</name>
<sequence length="57" mass="6543">MPRDLYLTLGRHSISYFFLGCTRITVSSTNGTLLNGAWRKDWIFLKLIGHFLLVSVI</sequence>
<proteinExistence type="predicted"/>
<comment type="caution">
    <text evidence="1">The sequence shown here is derived from an EMBL/GenBank/DDBJ whole genome shotgun (WGS) entry which is preliminary data.</text>
</comment>
<evidence type="ECO:0000313" key="1">
    <source>
        <dbReference type="EMBL" id="MBA0574783.1"/>
    </source>
</evidence>
<organism evidence="1 2">
    <name type="scientific">Gossypium lobatum</name>
    <dbReference type="NCBI Taxonomy" id="34289"/>
    <lineage>
        <taxon>Eukaryota</taxon>
        <taxon>Viridiplantae</taxon>
        <taxon>Streptophyta</taxon>
        <taxon>Embryophyta</taxon>
        <taxon>Tracheophyta</taxon>
        <taxon>Spermatophyta</taxon>
        <taxon>Magnoliopsida</taxon>
        <taxon>eudicotyledons</taxon>
        <taxon>Gunneridae</taxon>
        <taxon>Pentapetalae</taxon>
        <taxon>rosids</taxon>
        <taxon>malvids</taxon>
        <taxon>Malvales</taxon>
        <taxon>Malvaceae</taxon>
        <taxon>Malvoideae</taxon>
        <taxon>Gossypium</taxon>
    </lineage>
</organism>
<protein>
    <submittedName>
        <fullName evidence="1">Uncharacterized protein</fullName>
    </submittedName>
</protein>
<dbReference type="AlphaFoldDB" id="A0A7J8ND44"/>
<gene>
    <name evidence="1" type="ORF">Golob_025195</name>
</gene>
<accession>A0A7J8ND44</accession>
<reference evidence="1 2" key="1">
    <citation type="journal article" date="2019" name="Genome Biol. Evol.">
        <title>Insights into the evolution of the New World diploid cottons (Gossypium, subgenus Houzingenia) based on genome sequencing.</title>
        <authorList>
            <person name="Grover C.E."/>
            <person name="Arick M.A. 2nd"/>
            <person name="Thrash A."/>
            <person name="Conover J.L."/>
            <person name="Sanders W.S."/>
            <person name="Peterson D.G."/>
            <person name="Frelichowski J.E."/>
            <person name="Scheffler J.A."/>
            <person name="Scheffler B.E."/>
            <person name="Wendel J.F."/>
        </authorList>
    </citation>
    <scope>NUCLEOTIDE SEQUENCE [LARGE SCALE GENOMIC DNA]</scope>
    <source>
        <strain evidence="1">157</strain>
        <tissue evidence="1">Leaf</tissue>
    </source>
</reference>
<dbReference type="EMBL" id="JABEZX010001053">
    <property type="protein sequence ID" value="MBA0574783.1"/>
    <property type="molecule type" value="Genomic_DNA"/>
</dbReference>
<dbReference type="Proteomes" id="UP000593572">
    <property type="component" value="Unassembled WGS sequence"/>
</dbReference>
<keyword evidence="2" id="KW-1185">Reference proteome</keyword>
<evidence type="ECO:0000313" key="2">
    <source>
        <dbReference type="Proteomes" id="UP000593572"/>
    </source>
</evidence>